<organism evidence="1 2">
    <name type="scientific">Macroventuria anomochaeta</name>
    <dbReference type="NCBI Taxonomy" id="301207"/>
    <lineage>
        <taxon>Eukaryota</taxon>
        <taxon>Fungi</taxon>
        <taxon>Dikarya</taxon>
        <taxon>Ascomycota</taxon>
        <taxon>Pezizomycotina</taxon>
        <taxon>Dothideomycetes</taxon>
        <taxon>Pleosporomycetidae</taxon>
        <taxon>Pleosporales</taxon>
        <taxon>Pleosporineae</taxon>
        <taxon>Didymellaceae</taxon>
        <taxon>Macroventuria</taxon>
    </lineage>
</organism>
<dbReference type="Proteomes" id="UP000799754">
    <property type="component" value="Unassembled WGS sequence"/>
</dbReference>
<accession>A0ACB6RX83</accession>
<sequence>MDVLAMPRSKQSTRVAILWSDSNPVREDMKFNKDDQAKELASTPLRNLTMTQPQCSRQFCLTKYTRVITMHWLDELPLWHCITGLATNNARNASKPFGRWTYSVRQIVALYHKDYIQWLRLPNKYPAQCCLVESTDDRPQRIPTAKLVAHVIAMLVRATYCRSTMRPIATTMIRVPVHMTDRGMWSRES</sequence>
<gene>
    <name evidence="1" type="ORF">BU25DRAFT_95777</name>
</gene>
<proteinExistence type="predicted"/>
<comment type="caution">
    <text evidence="1">The sequence shown here is derived from an EMBL/GenBank/DDBJ whole genome shotgun (WGS) entry which is preliminary data.</text>
</comment>
<keyword evidence="2" id="KW-1185">Reference proteome</keyword>
<name>A0ACB6RX83_9PLEO</name>
<reference evidence="1" key="1">
    <citation type="journal article" date="2020" name="Stud. Mycol.">
        <title>101 Dothideomycetes genomes: a test case for predicting lifestyles and emergence of pathogens.</title>
        <authorList>
            <person name="Haridas S."/>
            <person name="Albert R."/>
            <person name="Binder M."/>
            <person name="Bloem J."/>
            <person name="Labutti K."/>
            <person name="Salamov A."/>
            <person name="Andreopoulos B."/>
            <person name="Baker S."/>
            <person name="Barry K."/>
            <person name="Bills G."/>
            <person name="Bluhm B."/>
            <person name="Cannon C."/>
            <person name="Castanera R."/>
            <person name="Culley D."/>
            <person name="Daum C."/>
            <person name="Ezra D."/>
            <person name="Gonzalez J."/>
            <person name="Henrissat B."/>
            <person name="Kuo A."/>
            <person name="Liang C."/>
            <person name="Lipzen A."/>
            <person name="Lutzoni F."/>
            <person name="Magnuson J."/>
            <person name="Mondo S."/>
            <person name="Nolan M."/>
            <person name="Ohm R."/>
            <person name="Pangilinan J."/>
            <person name="Park H.-J."/>
            <person name="Ramirez L."/>
            <person name="Alfaro M."/>
            <person name="Sun H."/>
            <person name="Tritt A."/>
            <person name="Yoshinaga Y."/>
            <person name="Zwiers L.-H."/>
            <person name="Turgeon B."/>
            <person name="Goodwin S."/>
            <person name="Spatafora J."/>
            <person name="Crous P."/>
            <person name="Grigoriev I."/>
        </authorList>
    </citation>
    <scope>NUCLEOTIDE SEQUENCE</scope>
    <source>
        <strain evidence="1">CBS 525.71</strain>
    </source>
</reference>
<protein>
    <submittedName>
        <fullName evidence="1">Uncharacterized protein</fullName>
    </submittedName>
</protein>
<dbReference type="EMBL" id="MU006721">
    <property type="protein sequence ID" value="KAF2626312.1"/>
    <property type="molecule type" value="Genomic_DNA"/>
</dbReference>
<evidence type="ECO:0000313" key="1">
    <source>
        <dbReference type="EMBL" id="KAF2626312.1"/>
    </source>
</evidence>
<evidence type="ECO:0000313" key="2">
    <source>
        <dbReference type="Proteomes" id="UP000799754"/>
    </source>
</evidence>